<dbReference type="Gene3D" id="3.40.50.2300">
    <property type="match status" value="1"/>
</dbReference>
<keyword evidence="2" id="KW-0963">Cytoplasm</keyword>
<proteinExistence type="predicted"/>
<keyword evidence="4" id="KW-0902">Two-component regulatory system</keyword>
<reference evidence="12 13" key="1">
    <citation type="submission" date="2020-08" db="EMBL/GenBank/DDBJ databases">
        <title>Cohnella phylogeny.</title>
        <authorList>
            <person name="Dunlap C."/>
        </authorList>
    </citation>
    <scope>NUCLEOTIDE SEQUENCE [LARGE SCALE GENOMIC DNA]</scope>
    <source>
        <strain evidence="12 13">CBP 2801</strain>
    </source>
</reference>
<dbReference type="InterPro" id="IPR009057">
    <property type="entry name" value="Homeodomain-like_sf"/>
</dbReference>
<dbReference type="InterPro" id="IPR020449">
    <property type="entry name" value="Tscrpt_reg_AraC-type_HTH"/>
</dbReference>
<dbReference type="PROSITE" id="PS01124">
    <property type="entry name" value="HTH_ARAC_FAMILY_2"/>
    <property type="match status" value="1"/>
</dbReference>
<dbReference type="InterPro" id="IPR051552">
    <property type="entry name" value="HptR"/>
</dbReference>
<evidence type="ECO:0000259" key="10">
    <source>
        <dbReference type="PROSITE" id="PS01124"/>
    </source>
</evidence>
<feature type="domain" description="Response regulatory" evidence="11">
    <location>
        <begin position="3"/>
        <end position="120"/>
    </location>
</feature>
<evidence type="ECO:0000256" key="2">
    <source>
        <dbReference type="ARBA" id="ARBA00022490"/>
    </source>
</evidence>
<dbReference type="InterPro" id="IPR018060">
    <property type="entry name" value="HTH_AraC"/>
</dbReference>
<dbReference type="InterPro" id="IPR011006">
    <property type="entry name" value="CheY-like_superfamily"/>
</dbReference>
<keyword evidence="13" id="KW-1185">Reference proteome</keyword>
<evidence type="ECO:0000256" key="3">
    <source>
        <dbReference type="ARBA" id="ARBA00022553"/>
    </source>
</evidence>
<evidence type="ECO:0000256" key="8">
    <source>
        <dbReference type="PROSITE-ProRule" id="PRU00169"/>
    </source>
</evidence>
<dbReference type="InterPro" id="IPR001789">
    <property type="entry name" value="Sig_transdc_resp-reg_receiver"/>
</dbReference>
<evidence type="ECO:0000256" key="9">
    <source>
        <dbReference type="SAM" id="MobiDB-lite"/>
    </source>
</evidence>
<dbReference type="Pfam" id="PF12833">
    <property type="entry name" value="HTH_18"/>
    <property type="match status" value="1"/>
</dbReference>
<dbReference type="GO" id="GO:0043565">
    <property type="term" value="F:sequence-specific DNA binding"/>
    <property type="evidence" value="ECO:0007669"/>
    <property type="project" value="InterPro"/>
</dbReference>
<dbReference type="PROSITE" id="PS50110">
    <property type="entry name" value="RESPONSE_REGULATORY"/>
    <property type="match status" value="1"/>
</dbReference>
<keyword evidence="5" id="KW-0805">Transcription regulation</keyword>
<feature type="region of interest" description="Disordered" evidence="9">
    <location>
        <begin position="125"/>
        <end position="145"/>
    </location>
</feature>
<dbReference type="PANTHER" id="PTHR42713:SF3">
    <property type="entry name" value="TRANSCRIPTIONAL REGULATORY PROTEIN HPTR"/>
    <property type="match status" value="1"/>
</dbReference>
<sequence>MIQALIVDDESLVRKGMRLLFPWDRYGIAIAGEAATGQKALEFIRSRPVQLLLTDITMPGMSGLELIKEVQRHDSSIKVVILTCHQDFDFIQEALRLGAVDYIVKTQLEKLDLDQTMERMLRAVRQEAPANEASGGTGASSLRRKTEEAEGVAWIVDDALFGSLMEALRDAGRREASDWARTAALSFKRWKLSFPMYDWHEESAPPTEPEALEIWWRKLRGNVQGWLRRSGYSEDVISAIVKAVERIVSQAGAHLKQSEISQSVSLSKSYFSTSFRDITRMTFTHFLQTVAIGNACEMLLMTNYPVYSIAEKCGFADQRYFSKMFKDQTGLLPSEYRQAHQERG</sequence>
<dbReference type="CDD" id="cd17536">
    <property type="entry name" value="REC_YesN-like"/>
    <property type="match status" value="1"/>
</dbReference>
<evidence type="ECO:0000259" key="11">
    <source>
        <dbReference type="PROSITE" id="PS50110"/>
    </source>
</evidence>
<keyword evidence="3 8" id="KW-0597">Phosphoprotein</keyword>
<dbReference type="GO" id="GO:0005737">
    <property type="term" value="C:cytoplasm"/>
    <property type="evidence" value="ECO:0007669"/>
    <property type="project" value="UniProtKB-SubCell"/>
</dbReference>
<feature type="modified residue" description="4-aspartylphosphate" evidence="8">
    <location>
        <position position="55"/>
    </location>
</feature>
<accession>A0A7X0SK70</accession>
<evidence type="ECO:0000256" key="6">
    <source>
        <dbReference type="ARBA" id="ARBA00023125"/>
    </source>
</evidence>
<dbReference type="GO" id="GO:0003700">
    <property type="term" value="F:DNA-binding transcription factor activity"/>
    <property type="evidence" value="ECO:0007669"/>
    <property type="project" value="InterPro"/>
</dbReference>
<dbReference type="AlphaFoldDB" id="A0A7X0SK70"/>
<keyword evidence="7" id="KW-0804">Transcription</keyword>
<gene>
    <name evidence="12" type="ORF">H7C18_04820</name>
</gene>
<evidence type="ECO:0000313" key="12">
    <source>
        <dbReference type="EMBL" id="MBB6730215.1"/>
    </source>
</evidence>
<evidence type="ECO:0000256" key="4">
    <source>
        <dbReference type="ARBA" id="ARBA00023012"/>
    </source>
</evidence>
<organism evidence="12 13">
    <name type="scientific">Cohnella zeiphila</name>
    <dbReference type="NCBI Taxonomy" id="2761120"/>
    <lineage>
        <taxon>Bacteria</taxon>
        <taxon>Bacillati</taxon>
        <taxon>Bacillota</taxon>
        <taxon>Bacilli</taxon>
        <taxon>Bacillales</taxon>
        <taxon>Paenibacillaceae</taxon>
        <taxon>Cohnella</taxon>
    </lineage>
</organism>
<dbReference type="SMART" id="SM00342">
    <property type="entry name" value="HTH_ARAC"/>
    <property type="match status" value="1"/>
</dbReference>
<dbReference type="SUPFAM" id="SSF46689">
    <property type="entry name" value="Homeodomain-like"/>
    <property type="match status" value="1"/>
</dbReference>
<dbReference type="Proteomes" id="UP000564644">
    <property type="component" value="Unassembled WGS sequence"/>
</dbReference>
<dbReference type="SUPFAM" id="SSF52172">
    <property type="entry name" value="CheY-like"/>
    <property type="match status" value="1"/>
</dbReference>
<feature type="domain" description="HTH araC/xylS-type" evidence="10">
    <location>
        <begin position="238"/>
        <end position="339"/>
    </location>
</feature>
<dbReference type="Pfam" id="PF00072">
    <property type="entry name" value="Response_reg"/>
    <property type="match status" value="1"/>
</dbReference>
<protein>
    <submittedName>
        <fullName evidence="12">Response regulator</fullName>
    </submittedName>
</protein>
<comment type="caution">
    <text evidence="12">The sequence shown here is derived from an EMBL/GenBank/DDBJ whole genome shotgun (WGS) entry which is preliminary data.</text>
</comment>
<name>A0A7X0SK70_9BACL</name>
<dbReference type="RefSeq" id="WP_185127879.1">
    <property type="nucleotide sequence ID" value="NZ_JACJVO010000005.1"/>
</dbReference>
<dbReference type="Gene3D" id="1.10.10.60">
    <property type="entry name" value="Homeodomain-like"/>
    <property type="match status" value="2"/>
</dbReference>
<evidence type="ECO:0000256" key="1">
    <source>
        <dbReference type="ARBA" id="ARBA00004496"/>
    </source>
</evidence>
<keyword evidence="6" id="KW-0238">DNA-binding</keyword>
<comment type="subcellular location">
    <subcellularLocation>
        <location evidence="1">Cytoplasm</location>
    </subcellularLocation>
</comment>
<evidence type="ECO:0000256" key="5">
    <source>
        <dbReference type="ARBA" id="ARBA00023015"/>
    </source>
</evidence>
<evidence type="ECO:0000256" key="7">
    <source>
        <dbReference type="ARBA" id="ARBA00023163"/>
    </source>
</evidence>
<dbReference type="PRINTS" id="PR00032">
    <property type="entry name" value="HTHARAC"/>
</dbReference>
<dbReference type="EMBL" id="JACJVO010000005">
    <property type="protein sequence ID" value="MBB6730215.1"/>
    <property type="molecule type" value="Genomic_DNA"/>
</dbReference>
<dbReference type="GO" id="GO:0000160">
    <property type="term" value="P:phosphorelay signal transduction system"/>
    <property type="evidence" value="ECO:0007669"/>
    <property type="project" value="UniProtKB-KW"/>
</dbReference>
<dbReference type="PANTHER" id="PTHR42713">
    <property type="entry name" value="HISTIDINE KINASE-RELATED"/>
    <property type="match status" value="1"/>
</dbReference>
<dbReference type="SMART" id="SM00448">
    <property type="entry name" value="REC"/>
    <property type="match status" value="1"/>
</dbReference>
<evidence type="ECO:0000313" key="13">
    <source>
        <dbReference type="Proteomes" id="UP000564644"/>
    </source>
</evidence>